<feature type="transmembrane region" description="Helical" evidence="8">
    <location>
        <begin position="147"/>
        <end position="169"/>
    </location>
</feature>
<evidence type="ECO:0000256" key="6">
    <source>
        <dbReference type="ARBA" id="ARBA00029467"/>
    </source>
</evidence>
<evidence type="ECO:0000313" key="9">
    <source>
        <dbReference type="EMBL" id="KAG8068540.1"/>
    </source>
</evidence>
<feature type="transmembrane region" description="Helical" evidence="8">
    <location>
        <begin position="110"/>
        <end position="135"/>
    </location>
</feature>
<comment type="caution">
    <text evidence="9">The sequence shown here is derived from an EMBL/GenBank/DDBJ whole genome shotgun (WGS) entry which is preliminary data.</text>
</comment>
<reference evidence="9" key="2">
    <citation type="submission" date="2021-02" db="EMBL/GenBank/DDBJ databases">
        <authorList>
            <person name="Kimball J.A."/>
            <person name="Haas M.W."/>
            <person name="Macchietto M."/>
            <person name="Kono T."/>
            <person name="Duquette J."/>
            <person name="Shao M."/>
        </authorList>
    </citation>
    <scope>NUCLEOTIDE SEQUENCE</scope>
    <source>
        <tissue evidence="9">Fresh leaf tissue</tissue>
    </source>
</reference>
<gene>
    <name evidence="9" type="ORF">GUJ93_ZPchr0005g16061</name>
</gene>
<feature type="transmembrane region" description="Helical" evidence="8">
    <location>
        <begin position="73"/>
        <end position="98"/>
    </location>
</feature>
<evidence type="ECO:0000313" key="10">
    <source>
        <dbReference type="Proteomes" id="UP000729402"/>
    </source>
</evidence>
<comment type="similarity">
    <text evidence="6">Belongs to the DESIGUAL family.</text>
</comment>
<dbReference type="AlphaFoldDB" id="A0A8J5S444"/>
<comment type="subcellular location">
    <subcellularLocation>
        <location evidence="1">Endomembrane system</location>
        <topology evidence="1">Multi-pass membrane protein</topology>
    </subcellularLocation>
</comment>
<evidence type="ECO:0000256" key="1">
    <source>
        <dbReference type="ARBA" id="ARBA00004127"/>
    </source>
</evidence>
<keyword evidence="2 8" id="KW-0812">Transmembrane</keyword>
<protein>
    <submittedName>
        <fullName evidence="9">Uncharacterized protein</fullName>
    </submittedName>
</protein>
<reference evidence="9" key="1">
    <citation type="journal article" date="2021" name="bioRxiv">
        <title>Whole Genome Assembly and Annotation of Northern Wild Rice, Zizania palustris L., Supports a Whole Genome Duplication in the Zizania Genus.</title>
        <authorList>
            <person name="Haas M."/>
            <person name="Kono T."/>
            <person name="Macchietto M."/>
            <person name="Millas R."/>
            <person name="McGilp L."/>
            <person name="Shao M."/>
            <person name="Duquette J."/>
            <person name="Hirsch C.N."/>
            <person name="Kimball J."/>
        </authorList>
    </citation>
    <scope>NUCLEOTIDE SEQUENCE</scope>
    <source>
        <tissue evidence="9">Fresh leaf tissue</tissue>
    </source>
</reference>
<keyword evidence="3" id="KW-0732">Signal</keyword>
<evidence type="ECO:0000256" key="2">
    <source>
        <dbReference type="ARBA" id="ARBA00022692"/>
    </source>
</evidence>
<feature type="transmembrane region" description="Helical" evidence="8">
    <location>
        <begin position="33"/>
        <end position="53"/>
    </location>
</feature>
<keyword evidence="4 8" id="KW-1133">Transmembrane helix</keyword>
<dbReference type="Proteomes" id="UP000729402">
    <property type="component" value="Unassembled WGS sequence"/>
</dbReference>
<evidence type="ECO:0000256" key="5">
    <source>
        <dbReference type="ARBA" id="ARBA00023136"/>
    </source>
</evidence>
<dbReference type="Pfam" id="PF06749">
    <property type="entry name" value="DUF1218"/>
    <property type="match status" value="1"/>
</dbReference>
<accession>A0A8J5S444</accession>
<feature type="region of interest" description="Disordered" evidence="7">
    <location>
        <begin position="175"/>
        <end position="251"/>
    </location>
</feature>
<dbReference type="InterPro" id="IPR052222">
    <property type="entry name" value="DESIGUAL"/>
</dbReference>
<evidence type="ECO:0000256" key="4">
    <source>
        <dbReference type="ARBA" id="ARBA00022989"/>
    </source>
</evidence>
<dbReference type="OrthoDB" id="690755at2759"/>
<evidence type="ECO:0000256" key="7">
    <source>
        <dbReference type="SAM" id="MobiDB-lite"/>
    </source>
</evidence>
<dbReference type="EMBL" id="JAAALK010000284">
    <property type="protein sequence ID" value="KAG8068540.1"/>
    <property type="molecule type" value="Genomic_DNA"/>
</dbReference>
<keyword evidence="10" id="KW-1185">Reference proteome</keyword>
<evidence type="ECO:0000256" key="3">
    <source>
        <dbReference type="ARBA" id="ARBA00022729"/>
    </source>
</evidence>
<sequence>MGQTTTTTVPAAGAAAGGQGATTVIAIRVDKTMIIISSVVGSLGLLSAILGFAAEGTNSSSIFCSTQSSVAGLGFGAAIILVIAQVTVSVVGGCCGCCASRAIPSETKRIIGVICAVVSWVLAAIGFVLLLAGSIVAAECNLVKGGIFAGAGVLALFATALGITSYIMLRAQPQSRSPAAPPADEPVPIGMPYPPPSPNPLPPPTSSPNYAPYPPSPPPPFPAPGAIPPPQVGGYGLAPNQQFVAPPPAQP</sequence>
<keyword evidence="5 8" id="KW-0472">Membrane</keyword>
<proteinExistence type="inferred from homology"/>
<dbReference type="InterPro" id="IPR009606">
    <property type="entry name" value="DEAL/Modifying_wall_lignin1/2"/>
</dbReference>
<dbReference type="GO" id="GO:0012505">
    <property type="term" value="C:endomembrane system"/>
    <property type="evidence" value="ECO:0007669"/>
    <property type="project" value="UniProtKB-SubCell"/>
</dbReference>
<dbReference type="PANTHER" id="PTHR31769">
    <property type="entry name" value="OS07G0462200 PROTEIN-RELATED"/>
    <property type="match status" value="1"/>
</dbReference>
<evidence type="ECO:0000256" key="8">
    <source>
        <dbReference type="SAM" id="Phobius"/>
    </source>
</evidence>
<feature type="compositionally biased region" description="Pro residues" evidence="7">
    <location>
        <begin position="179"/>
        <end position="231"/>
    </location>
</feature>
<organism evidence="9 10">
    <name type="scientific">Zizania palustris</name>
    <name type="common">Northern wild rice</name>
    <dbReference type="NCBI Taxonomy" id="103762"/>
    <lineage>
        <taxon>Eukaryota</taxon>
        <taxon>Viridiplantae</taxon>
        <taxon>Streptophyta</taxon>
        <taxon>Embryophyta</taxon>
        <taxon>Tracheophyta</taxon>
        <taxon>Spermatophyta</taxon>
        <taxon>Magnoliopsida</taxon>
        <taxon>Liliopsida</taxon>
        <taxon>Poales</taxon>
        <taxon>Poaceae</taxon>
        <taxon>BOP clade</taxon>
        <taxon>Oryzoideae</taxon>
        <taxon>Oryzeae</taxon>
        <taxon>Zizaniinae</taxon>
        <taxon>Zizania</taxon>
    </lineage>
</organism>
<name>A0A8J5S444_ZIZPA</name>